<accession>A0A8J1UAS8</accession>
<evidence type="ECO:0000313" key="2">
    <source>
        <dbReference type="Proteomes" id="UP000749559"/>
    </source>
</evidence>
<dbReference type="OrthoDB" id="66881at2759"/>
<dbReference type="PANTHER" id="PTHR43539:SF23">
    <property type="entry name" value="FAD-DEPENDENT OXIDOREDUCTASE DOMAIN-CONTAINING PROTEIN 2"/>
    <property type="match status" value="1"/>
</dbReference>
<dbReference type="FunFam" id="3.50.50.60:FF:000300">
    <property type="entry name" value="FAD-dependent oxidoreductase domain-containing 2"/>
    <property type="match status" value="1"/>
</dbReference>
<dbReference type="GO" id="GO:0005788">
    <property type="term" value="C:endoplasmic reticulum lumen"/>
    <property type="evidence" value="ECO:0007669"/>
    <property type="project" value="TreeGrafter"/>
</dbReference>
<dbReference type="Gene3D" id="3.50.50.60">
    <property type="entry name" value="FAD/NAD(P)-binding domain"/>
    <property type="match status" value="2"/>
</dbReference>
<dbReference type="InterPro" id="IPR036188">
    <property type="entry name" value="FAD/NAD-bd_sf"/>
</dbReference>
<dbReference type="GO" id="GO:0036503">
    <property type="term" value="P:ERAD pathway"/>
    <property type="evidence" value="ECO:0007669"/>
    <property type="project" value="TreeGrafter"/>
</dbReference>
<dbReference type="GO" id="GO:0004497">
    <property type="term" value="F:monooxygenase activity"/>
    <property type="evidence" value="ECO:0007669"/>
    <property type="project" value="TreeGrafter"/>
</dbReference>
<dbReference type="Proteomes" id="UP000749559">
    <property type="component" value="Unassembled WGS sequence"/>
</dbReference>
<keyword evidence="2" id="KW-1185">Reference proteome</keyword>
<evidence type="ECO:0000313" key="1">
    <source>
        <dbReference type="EMBL" id="CAH1795560.1"/>
    </source>
</evidence>
<dbReference type="InterPro" id="IPR050982">
    <property type="entry name" value="Auxin_biosynth/cation_transpt"/>
</dbReference>
<dbReference type="EMBL" id="CAIIXF020000009">
    <property type="protein sequence ID" value="CAH1795560.1"/>
    <property type="molecule type" value="Genomic_DNA"/>
</dbReference>
<organism evidence="1 2">
    <name type="scientific">Owenia fusiformis</name>
    <name type="common">Polychaete worm</name>
    <dbReference type="NCBI Taxonomy" id="6347"/>
    <lineage>
        <taxon>Eukaryota</taxon>
        <taxon>Metazoa</taxon>
        <taxon>Spiralia</taxon>
        <taxon>Lophotrochozoa</taxon>
        <taxon>Annelida</taxon>
        <taxon>Polychaeta</taxon>
        <taxon>Sedentaria</taxon>
        <taxon>Canalipalpata</taxon>
        <taxon>Sabellida</taxon>
        <taxon>Oweniida</taxon>
        <taxon>Oweniidae</taxon>
        <taxon>Owenia</taxon>
    </lineage>
</organism>
<gene>
    <name evidence="1" type="ORF">OFUS_LOCUS20084</name>
</gene>
<dbReference type="PANTHER" id="PTHR43539">
    <property type="entry name" value="FLAVIN-BINDING MONOOXYGENASE-LIKE PROTEIN (AFU_ORTHOLOGUE AFUA_4G09220)"/>
    <property type="match status" value="1"/>
</dbReference>
<name>A0A8J1UAS8_OWEFU</name>
<dbReference type="GO" id="GO:0050660">
    <property type="term" value="F:flavin adenine dinucleotide binding"/>
    <property type="evidence" value="ECO:0007669"/>
    <property type="project" value="TreeGrafter"/>
</dbReference>
<protein>
    <submittedName>
        <fullName evidence="1">Uncharacterized protein</fullName>
    </submittedName>
</protein>
<dbReference type="Pfam" id="PF13738">
    <property type="entry name" value="Pyr_redox_3"/>
    <property type="match status" value="1"/>
</dbReference>
<dbReference type="SUPFAM" id="SSF51905">
    <property type="entry name" value="FAD/NAD(P)-binding domain"/>
    <property type="match status" value="1"/>
</dbReference>
<reference evidence="1" key="1">
    <citation type="submission" date="2022-03" db="EMBL/GenBank/DDBJ databases">
        <authorList>
            <person name="Martin C."/>
        </authorList>
    </citation>
    <scope>NUCLEOTIDE SEQUENCE</scope>
</reference>
<comment type="caution">
    <text evidence="1">The sequence shown here is derived from an EMBL/GenBank/DDBJ whole genome shotgun (WGS) entry which is preliminary data.</text>
</comment>
<proteinExistence type="predicted"/>
<dbReference type="PRINTS" id="PR00368">
    <property type="entry name" value="FADPNR"/>
</dbReference>
<sequence>MVIHYIITTVFLWITYVVQNVQTTHPTTIHDNCIIGAGPAGLQIAYFLHEAGRDYMIFERSNASGDFFNLYPRHGQLISINKRFTGKTNKEFNLRHDWNSLLSHDESLLFRHYSEDFFPKRSAMVNYLQDFQKKIGLRVQFDRNINNIQKDGTTGLFSMNDQHGNQYSCRYLIMATGLWLPNIPMYDGIEHTTGYESVSTDPRDFQGKTIMILGHGNAAFETADAIYGHTNLVHLVGSSRVKLSWETHYVGDLRGVNNAALDTYQLKSLDGVVEASLHNTVIEKVGDKIRIRIRGNVPDNVAVREDYDMIIRCLGFKFDNSIFNRSGNAMPSHGPGKRSKFPKITDNYEVEGVPDMYVAGTASHYVDFRKSAGGFIHGFRYTAKALFRLLEWRNYGTAWPTVPPIGIGQLVNTIVKRVNEASGTYQMFDVLADIILLNRTQETFQVIEEFPLRLLPHFYNNTGHQIDSFLVLVYQYGANFSGPGSDPFKPNRATGDPSNAHKSNFLHPVIYYYDKVPAVEEFQHTSEANVLPHPQGLHHIVEDFLTSWTSQLTHILPLRKFLQDCLGTDLRQFSSESCLKMALTSLTLPVQCKEIMELDI</sequence>
<dbReference type="AlphaFoldDB" id="A0A8J1UAS8"/>